<dbReference type="AlphaFoldDB" id="A0A239AP62"/>
<dbReference type="InterPro" id="IPR050266">
    <property type="entry name" value="AB_hydrolase_sf"/>
</dbReference>
<dbReference type="Gene3D" id="3.40.50.1820">
    <property type="entry name" value="alpha/beta hydrolase"/>
    <property type="match status" value="1"/>
</dbReference>
<feature type="domain" description="AB hydrolase-1" evidence="2">
    <location>
        <begin position="223"/>
        <end position="325"/>
    </location>
</feature>
<protein>
    <submittedName>
        <fullName evidence="3">Pimeloyl-ACP methyl ester carboxylesterase</fullName>
    </submittedName>
</protein>
<dbReference type="PANTHER" id="PTHR43798:SF31">
    <property type="entry name" value="AB HYDROLASE SUPERFAMILY PROTEIN YCLE"/>
    <property type="match status" value="1"/>
</dbReference>
<name>A0A239AP62_9FLAO</name>
<dbReference type="PANTHER" id="PTHR43798">
    <property type="entry name" value="MONOACYLGLYCEROL LIPASE"/>
    <property type="match status" value="1"/>
</dbReference>
<evidence type="ECO:0000256" key="1">
    <source>
        <dbReference type="ARBA" id="ARBA00022801"/>
    </source>
</evidence>
<dbReference type="InterPro" id="IPR000073">
    <property type="entry name" value="AB_hydrolase_1"/>
</dbReference>
<dbReference type="SUPFAM" id="SSF53474">
    <property type="entry name" value="alpha/beta-Hydrolases"/>
    <property type="match status" value="1"/>
</dbReference>
<proteinExistence type="predicted"/>
<dbReference type="GO" id="GO:0016020">
    <property type="term" value="C:membrane"/>
    <property type="evidence" value="ECO:0007669"/>
    <property type="project" value="TreeGrafter"/>
</dbReference>
<dbReference type="PRINTS" id="PR00111">
    <property type="entry name" value="ABHYDROLASE"/>
</dbReference>
<evidence type="ECO:0000259" key="2">
    <source>
        <dbReference type="Pfam" id="PF00561"/>
    </source>
</evidence>
<evidence type="ECO:0000313" key="4">
    <source>
        <dbReference type="Proteomes" id="UP000198379"/>
    </source>
</evidence>
<dbReference type="OrthoDB" id="2247630at2"/>
<reference evidence="3 4" key="1">
    <citation type="submission" date="2017-06" db="EMBL/GenBank/DDBJ databases">
        <authorList>
            <person name="Kim H.J."/>
            <person name="Triplett B.A."/>
        </authorList>
    </citation>
    <scope>NUCLEOTIDE SEQUENCE [LARGE SCALE GENOMIC DNA]</scope>
    <source>
        <strain evidence="3 4">DSM 25597</strain>
    </source>
</reference>
<dbReference type="Pfam" id="PF00561">
    <property type="entry name" value="Abhydrolase_1"/>
    <property type="match status" value="1"/>
</dbReference>
<sequence>MNKKIVLLVIFSFVMLSVTTVYSQEEKRASDFAPMHQKVDISKYIGKKFRVSAHIRKETFNGNESVTIWTRINLKDSKSGVFNRDMGGIPVSKNWQKYSIEGILENENAQSLSFGLMCTENGDFFFDDFTLEIEETPENWVSIAIQNPGFEKAPEIPEQIWGDTAISKLKFYTASRTTQNPYKGTYALHIKGRGVYGQNDNQGGFIEVNGVKIYHEIYGEGEPLLLLHGAGQSIEAFKNQIDVFAKNYKVIAIDSRGRGRSTDNEQELTYMNQTEDMRLFMEKLNINSAHIVGWSDGGIIGLIMAMKYPEKVKKLVAMGANIHPDGLFPDRLEEHKKTLKRLESQNNPDYKIYIKLYKQLINYPQLQFEELTKIIAPTLIMAGDHDVIEDVHTVKMYQAIPNAYLAILPGETHWLPRDNPTLFNTTTLDFLMKEFKEPKRY</sequence>
<gene>
    <name evidence="3" type="ORF">SAMN06265376_10550</name>
</gene>
<dbReference type="Gene3D" id="2.60.120.260">
    <property type="entry name" value="Galactose-binding domain-like"/>
    <property type="match status" value="1"/>
</dbReference>
<keyword evidence="4" id="KW-1185">Reference proteome</keyword>
<evidence type="ECO:0000313" key="3">
    <source>
        <dbReference type="EMBL" id="SNR97496.1"/>
    </source>
</evidence>
<dbReference type="Proteomes" id="UP000198379">
    <property type="component" value="Unassembled WGS sequence"/>
</dbReference>
<dbReference type="RefSeq" id="WP_089372309.1">
    <property type="nucleotide sequence ID" value="NZ_BMEP01000006.1"/>
</dbReference>
<dbReference type="EMBL" id="FZNY01000005">
    <property type="protein sequence ID" value="SNR97496.1"/>
    <property type="molecule type" value="Genomic_DNA"/>
</dbReference>
<organism evidence="3 4">
    <name type="scientific">Dokdonia pacifica</name>
    <dbReference type="NCBI Taxonomy" id="1627892"/>
    <lineage>
        <taxon>Bacteria</taxon>
        <taxon>Pseudomonadati</taxon>
        <taxon>Bacteroidota</taxon>
        <taxon>Flavobacteriia</taxon>
        <taxon>Flavobacteriales</taxon>
        <taxon>Flavobacteriaceae</taxon>
        <taxon>Dokdonia</taxon>
    </lineage>
</organism>
<accession>A0A239AP62</accession>
<dbReference type="InterPro" id="IPR029058">
    <property type="entry name" value="AB_hydrolase_fold"/>
</dbReference>
<keyword evidence="1" id="KW-0378">Hydrolase</keyword>
<dbReference type="GO" id="GO:0016787">
    <property type="term" value="F:hydrolase activity"/>
    <property type="evidence" value="ECO:0007669"/>
    <property type="project" value="UniProtKB-KW"/>
</dbReference>